<feature type="region of interest" description="Disordered" evidence="1">
    <location>
        <begin position="53"/>
        <end position="110"/>
    </location>
</feature>
<feature type="domain" description="SAP" evidence="2">
    <location>
        <begin position="13"/>
        <end position="47"/>
    </location>
</feature>
<dbReference type="SUPFAM" id="SSF68906">
    <property type="entry name" value="SAP domain"/>
    <property type="match status" value="1"/>
</dbReference>
<dbReference type="InterPro" id="IPR003034">
    <property type="entry name" value="SAP_dom"/>
</dbReference>
<dbReference type="Pfam" id="PF02037">
    <property type="entry name" value="SAP"/>
    <property type="match status" value="1"/>
</dbReference>
<feature type="region of interest" description="Disordered" evidence="1">
    <location>
        <begin position="206"/>
        <end position="263"/>
    </location>
</feature>
<evidence type="ECO:0000313" key="4">
    <source>
        <dbReference type="Proteomes" id="UP000681967"/>
    </source>
</evidence>
<feature type="compositionally biased region" description="Pro residues" evidence="1">
    <location>
        <begin position="251"/>
        <end position="263"/>
    </location>
</feature>
<feature type="compositionally biased region" description="Polar residues" evidence="1">
    <location>
        <begin position="206"/>
        <end position="216"/>
    </location>
</feature>
<organism evidence="3 4">
    <name type="scientific">Rotaria magnacalcarata</name>
    <dbReference type="NCBI Taxonomy" id="392030"/>
    <lineage>
        <taxon>Eukaryota</taxon>
        <taxon>Metazoa</taxon>
        <taxon>Spiralia</taxon>
        <taxon>Gnathifera</taxon>
        <taxon>Rotifera</taxon>
        <taxon>Eurotatoria</taxon>
        <taxon>Bdelloidea</taxon>
        <taxon>Philodinida</taxon>
        <taxon>Philodinidae</taxon>
        <taxon>Rotaria</taxon>
    </lineage>
</organism>
<comment type="caution">
    <text evidence="3">The sequence shown here is derived from an EMBL/GenBank/DDBJ whole genome shotgun (WGS) entry which is preliminary data.</text>
</comment>
<dbReference type="SMART" id="SM00513">
    <property type="entry name" value="SAP"/>
    <property type="match status" value="1"/>
</dbReference>
<proteinExistence type="predicted"/>
<feature type="compositionally biased region" description="Polar residues" evidence="1">
    <location>
        <begin position="87"/>
        <end position="106"/>
    </location>
</feature>
<dbReference type="Gene3D" id="1.10.720.30">
    <property type="entry name" value="SAP domain"/>
    <property type="match status" value="1"/>
</dbReference>
<feature type="non-terminal residue" evidence="3">
    <location>
        <position position="1"/>
    </location>
</feature>
<sequence>MAEAQLTNQLTRIDSMTNVELRAELKRRGCPTSGNKKDLVAKLRAALQKEYEQAGISSPIKNQANFDGRNNDLSGLQQSPVGRISGNRPSLDTSTTSSNTYMTPHSGSPIVYSEHVQSGEVPLTYTNLQIHDQTSGQYPPAYSLKMQQNIHQAPTPMIPVPQQLTISSSERSQMHDQSILHDQQKEQEISYMQTRQKRTSADNSIDTFMSSSTIPQTTPERRTRTRSKKVSVDSQQIEIPQQLSPVENVPPEVPPVENVPPEVPPVEIIPIEVPPVETIPIEVPP</sequence>
<feature type="compositionally biased region" description="Polar residues" evidence="1">
    <location>
        <begin position="232"/>
        <end position="244"/>
    </location>
</feature>
<dbReference type="Proteomes" id="UP000681967">
    <property type="component" value="Unassembled WGS sequence"/>
</dbReference>
<dbReference type="InterPro" id="IPR036361">
    <property type="entry name" value="SAP_dom_sf"/>
</dbReference>
<dbReference type="AlphaFoldDB" id="A0A8S2K9C1"/>
<gene>
    <name evidence="3" type="ORF">BYL167_LOCUS5257</name>
</gene>
<dbReference type="PROSITE" id="PS50800">
    <property type="entry name" value="SAP"/>
    <property type="match status" value="1"/>
</dbReference>
<accession>A0A8S2K9C1</accession>
<protein>
    <recommendedName>
        <fullName evidence="2">SAP domain-containing protein</fullName>
    </recommendedName>
</protein>
<evidence type="ECO:0000256" key="1">
    <source>
        <dbReference type="SAM" id="MobiDB-lite"/>
    </source>
</evidence>
<dbReference type="EMBL" id="CAJOBH010001187">
    <property type="protein sequence ID" value="CAF3840607.1"/>
    <property type="molecule type" value="Genomic_DNA"/>
</dbReference>
<reference evidence="3" key="1">
    <citation type="submission" date="2021-02" db="EMBL/GenBank/DDBJ databases">
        <authorList>
            <person name="Nowell W R."/>
        </authorList>
    </citation>
    <scope>NUCLEOTIDE SEQUENCE</scope>
</reference>
<evidence type="ECO:0000313" key="3">
    <source>
        <dbReference type="EMBL" id="CAF3840607.1"/>
    </source>
</evidence>
<feature type="compositionally biased region" description="Polar residues" evidence="1">
    <location>
        <begin position="71"/>
        <end position="80"/>
    </location>
</feature>
<feature type="compositionally biased region" description="Polar residues" evidence="1">
    <location>
        <begin position="55"/>
        <end position="65"/>
    </location>
</feature>
<name>A0A8S2K9C1_9BILA</name>
<evidence type="ECO:0000259" key="2">
    <source>
        <dbReference type="PROSITE" id="PS50800"/>
    </source>
</evidence>